<gene>
    <name evidence="7" type="primary">wzt</name>
    <name evidence="7" type="ORF">CBM2594_B10466</name>
</gene>
<dbReference type="EMBL" id="LT978514">
    <property type="protein sequence ID" value="SPC21362.1"/>
    <property type="molecule type" value="Genomic_DNA"/>
</dbReference>
<evidence type="ECO:0000256" key="1">
    <source>
        <dbReference type="ARBA" id="ARBA00005417"/>
    </source>
</evidence>
<dbReference type="Gene3D" id="2.70.50.60">
    <property type="entry name" value="abc- transporter (atp binding component) like domain"/>
    <property type="match status" value="1"/>
</dbReference>
<dbReference type="CDD" id="cd10147">
    <property type="entry name" value="Wzt_C-like"/>
    <property type="match status" value="1"/>
</dbReference>
<dbReference type="SUPFAM" id="SSF52540">
    <property type="entry name" value="P-loop containing nucleoside triphosphate hydrolases"/>
    <property type="match status" value="1"/>
</dbReference>
<dbReference type="GO" id="GO:0140359">
    <property type="term" value="F:ABC-type transporter activity"/>
    <property type="evidence" value="ECO:0007669"/>
    <property type="project" value="InterPro"/>
</dbReference>
<dbReference type="PANTHER" id="PTHR46743:SF2">
    <property type="entry name" value="TEICHOIC ACIDS EXPORT ATP-BINDING PROTEIN TAGH"/>
    <property type="match status" value="1"/>
</dbReference>
<keyword evidence="6" id="KW-0067">ATP-binding</keyword>
<evidence type="ECO:0000313" key="7">
    <source>
        <dbReference type="EMBL" id="SPC21362.1"/>
    </source>
</evidence>
<dbReference type="GeneID" id="29765836"/>
<dbReference type="GO" id="GO:0005524">
    <property type="term" value="F:ATP binding"/>
    <property type="evidence" value="ECO:0007669"/>
    <property type="project" value="UniProtKB-KW"/>
</dbReference>
<name>A0A375GHP6_9BURK</name>
<dbReference type="CDD" id="cd03220">
    <property type="entry name" value="ABC_KpsT_Wzt"/>
    <property type="match status" value="1"/>
</dbReference>
<dbReference type="PROSITE" id="PS50893">
    <property type="entry name" value="ABC_TRANSPORTER_2"/>
    <property type="match status" value="1"/>
</dbReference>
<protein>
    <submittedName>
        <fullName evidence="7">ABC-type transporter, ATPase component, LPS efflux transporter</fullName>
    </submittedName>
</protein>
<evidence type="ECO:0000256" key="4">
    <source>
        <dbReference type="ARBA" id="ARBA00022519"/>
    </source>
</evidence>
<sequence>MPGTASTAAPLLALTRVSKAFRLYASPADRLKEALLRRACHRDHQALDGVSLEVRPGDAVGVIGRNGAGKSTLLKLVTGVLLPDAGTVRHAGRVTGLLELGTGFDPNLSGRDNIDVNARLLGMDAAEVRRKRDAIIAFSELGPFIDAPVRTYSSGMTMRLGFAIAIHADPDCFVVDEALSVGDARFQQKCIARIREYREQGGGILFVSHDVNAIKLVCNRAVVLEAGRLLFDGTPEQAVSRYFRLIAGVPAGMQMTARDDGGDGDRDYGQRRTRIVAATLHDGQGRESHKFVCGDAVSLRLAVASDDNVALNVGFLLRDRFGQDMFGTNTGLLGRRVEFRRGTVSECRFDFPVRLAPGSYSVTLAVHSELTHLHNCQHWLDNALEFEVSAFGSRAFAGLCELPVSFSQTPQGVRAGAGADKEIPFAS</sequence>
<accession>A0A375GHP6</accession>
<dbReference type="InterPro" id="IPR015860">
    <property type="entry name" value="ABC_transpr_TagH-like"/>
</dbReference>
<dbReference type="InterPro" id="IPR029439">
    <property type="entry name" value="Wzt_C"/>
</dbReference>
<reference evidence="7 8" key="1">
    <citation type="submission" date="2018-01" db="EMBL/GenBank/DDBJ databases">
        <authorList>
            <person name="Clerissi C."/>
        </authorList>
    </citation>
    <scope>NUCLEOTIDE SEQUENCE [LARGE SCALE GENOMIC DNA]</scope>
    <source>
        <strain evidence="7">Cupriavidus taiwanensis STM 6021</strain>
    </source>
</reference>
<dbReference type="InterPro" id="IPR003439">
    <property type="entry name" value="ABC_transporter-like_ATP-bd"/>
</dbReference>
<dbReference type="Pfam" id="PF00005">
    <property type="entry name" value="ABC_tran"/>
    <property type="match status" value="1"/>
</dbReference>
<dbReference type="SMART" id="SM00382">
    <property type="entry name" value="AAA"/>
    <property type="match status" value="1"/>
</dbReference>
<evidence type="ECO:0000256" key="2">
    <source>
        <dbReference type="ARBA" id="ARBA00022448"/>
    </source>
</evidence>
<keyword evidence="3" id="KW-1003">Cell membrane</keyword>
<dbReference type="Gene3D" id="3.40.50.300">
    <property type="entry name" value="P-loop containing nucleotide triphosphate hydrolases"/>
    <property type="match status" value="1"/>
</dbReference>
<evidence type="ECO:0000256" key="5">
    <source>
        <dbReference type="ARBA" id="ARBA00022741"/>
    </source>
</evidence>
<dbReference type="RefSeq" id="WP_012356719.1">
    <property type="nucleotide sequence ID" value="NZ_CBCRZP010000003.1"/>
</dbReference>
<evidence type="ECO:0000256" key="6">
    <source>
        <dbReference type="ARBA" id="ARBA00022840"/>
    </source>
</evidence>
<dbReference type="PANTHER" id="PTHR46743">
    <property type="entry name" value="TEICHOIC ACIDS EXPORT ATP-BINDING PROTEIN TAGH"/>
    <property type="match status" value="1"/>
</dbReference>
<dbReference type="AlphaFoldDB" id="A0A375GHP6"/>
<dbReference type="Pfam" id="PF14524">
    <property type="entry name" value="Wzt_C"/>
    <property type="match status" value="1"/>
</dbReference>
<evidence type="ECO:0000313" key="8">
    <source>
        <dbReference type="Proteomes" id="UP000257139"/>
    </source>
</evidence>
<keyword evidence="5" id="KW-0547">Nucleotide-binding</keyword>
<dbReference type="GO" id="GO:0016887">
    <property type="term" value="F:ATP hydrolysis activity"/>
    <property type="evidence" value="ECO:0007669"/>
    <property type="project" value="InterPro"/>
</dbReference>
<dbReference type="InterPro" id="IPR050683">
    <property type="entry name" value="Bact_Polysacc_Export_ATP-bd"/>
</dbReference>
<comment type="similarity">
    <text evidence="1">Belongs to the ABC transporter superfamily.</text>
</comment>
<dbReference type="Proteomes" id="UP000257139">
    <property type="component" value="Chromosome CBM2594_b"/>
</dbReference>
<evidence type="ECO:0000256" key="3">
    <source>
        <dbReference type="ARBA" id="ARBA00022475"/>
    </source>
</evidence>
<dbReference type="InterPro" id="IPR027417">
    <property type="entry name" value="P-loop_NTPase"/>
</dbReference>
<keyword evidence="4" id="KW-0472">Membrane</keyword>
<keyword evidence="4" id="KW-0997">Cell inner membrane</keyword>
<organism evidence="7 8">
    <name type="scientific">Cupriavidus taiwanensis</name>
    <dbReference type="NCBI Taxonomy" id="164546"/>
    <lineage>
        <taxon>Bacteria</taxon>
        <taxon>Pseudomonadati</taxon>
        <taxon>Pseudomonadota</taxon>
        <taxon>Betaproteobacteria</taxon>
        <taxon>Burkholderiales</taxon>
        <taxon>Burkholderiaceae</taxon>
        <taxon>Cupriavidus</taxon>
    </lineage>
</organism>
<proteinExistence type="inferred from homology"/>
<keyword evidence="2" id="KW-0813">Transport</keyword>
<dbReference type="GO" id="GO:0016020">
    <property type="term" value="C:membrane"/>
    <property type="evidence" value="ECO:0007669"/>
    <property type="project" value="InterPro"/>
</dbReference>
<dbReference type="InterPro" id="IPR003593">
    <property type="entry name" value="AAA+_ATPase"/>
</dbReference>